<organism evidence="2 3">
    <name type="scientific">Cicer arietinum</name>
    <name type="common">Chickpea</name>
    <name type="synonym">Garbanzo</name>
    <dbReference type="NCBI Taxonomy" id="3827"/>
    <lineage>
        <taxon>Eukaryota</taxon>
        <taxon>Viridiplantae</taxon>
        <taxon>Streptophyta</taxon>
        <taxon>Embryophyta</taxon>
        <taxon>Tracheophyta</taxon>
        <taxon>Spermatophyta</taxon>
        <taxon>Magnoliopsida</taxon>
        <taxon>eudicotyledons</taxon>
        <taxon>Gunneridae</taxon>
        <taxon>Pentapetalae</taxon>
        <taxon>rosids</taxon>
        <taxon>fabids</taxon>
        <taxon>Fabales</taxon>
        <taxon>Fabaceae</taxon>
        <taxon>Papilionoideae</taxon>
        <taxon>50 kb inversion clade</taxon>
        <taxon>NPAAA clade</taxon>
        <taxon>Hologalegina</taxon>
        <taxon>IRL clade</taxon>
        <taxon>Cicereae</taxon>
        <taxon>Cicer</taxon>
    </lineage>
</organism>
<protein>
    <submittedName>
        <fullName evidence="3">Indole-3-acetic acid-induced protein ARG2-like</fullName>
    </submittedName>
</protein>
<dbReference type="GO" id="GO:0006950">
    <property type="term" value="P:response to stress"/>
    <property type="evidence" value="ECO:0007669"/>
    <property type="project" value="TreeGrafter"/>
</dbReference>
<evidence type="ECO:0000313" key="3">
    <source>
        <dbReference type="RefSeq" id="XP_004495942.1"/>
    </source>
</evidence>
<reference evidence="3" key="2">
    <citation type="submission" date="2025-08" db="UniProtKB">
        <authorList>
            <consortium name="RefSeq"/>
        </authorList>
    </citation>
    <scope>IDENTIFICATION</scope>
    <source>
        <tissue evidence="3">Etiolated seedlings</tissue>
    </source>
</reference>
<dbReference type="GeneID" id="101488407"/>
<dbReference type="RefSeq" id="XP_004495942.1">
    <property type="nucleotide sequence ID" value="XM_004495885.2"/>
</dbReference>
<feature type="region of interest" description="Disordered" evidence="1">
    <location>
        <begin position="34"/>
        <end position="59"/>
    </location>
</feature>
<proteinExistence type="predicted"/>
<dbReference type="KEGG" id="cam:101488407"/>
<dbReference type="AlphaFoldDB" id="A0A1S2XX97"/>
<dbReference type="Proteomes" id="UP000087171">
    <property type="component" value="Chromosome Ca4"/>
</dbReference>
<accession>A0A1S2XX97</accession>
<name>A0A1S2XX97_CICAR</name>
<gene>
    <name evidence="3" type="primary">LOC101488407</name>
</gene>
<dbReference type="Pfam" id="PF03242">
    <property type="entry name" value="LEA_3a"/>
    <property type="match status" value="1"/>
</dbReference>
<dbReference type="InterPro" id="IPR004926">
    <property type="entry name" value="LEA_3a"/>
</dbReference>
<evidence type="ECO:0000256" key="1">
    <source>
        <dbReference type="SAM" id="MobiDB-lite"/>
    </source>
</evidence>
<feature type="region of interest" description="Disordered" evidence="1">
    <location>
        <begin position="75"/>
        <end position="98"/>
    </location>
</feature>
<dbReference type="OrthoDB" id="1936089at2759"/>
<dbReference type="PANTHER" id="PTHR33509:SF5">
    <property type="entry name" value="PROTEIN SENESCENCE-ASSOCIATED GENE 21, MITOCHONDRIAL"/>
    <property type="match status" value="1"/>
</dbReference>
<evidence type="ECO:0000313" key="2">
    <source>
        <dbReference type="Proteomes" id="UP000087171"/>
    </source>
</evidence>
<sequence length="98" mass="10383">MARSFINVKAISVLVADGFSNSLTRRGYAAGATENARRGAATSMSGKMVPPKSGEDKVANSEKVAWVPDPVTGYYKPENTNPKEIDVGNPRATVLGNK</sequence>
<dbReference type="GO" id="GO:0005739">
    <property type="term" value="C:mitochondrion"/>
    <property type="evidence" value="ECO:0007669"/>
    <property type="project" value="TreeGrafter"/>
</dbReference>
<reference evidence="2" key="1">
    <citation type="journal article" date="2013" name="Nat. Biotechnol.">
        <title>Draft genome sequence of chickpea (Cicer arietinum) provides a resource for trait improvement.</title>
        <authorList>
            <person name="Varshney R.K."/>
            <person name="Song C."/>
            <person name="Saxena R.K."/>
            <person name="Azam S."/>
            <person name="Yu S."/>
            <person name="Sharpe A.G."/>
            <person name="Cannon S."/>
            <person name="Baek J."/>
            <person name="Rosen B.D."/>
            <person name="Tar'an B."/>
            <person name="Millan T."/>
            <person name="Zhang X."/>
            <person name="Ramsay L.D."/>
            <person name="Iwata A."/>
            <person name="Wang Y."/>
            <person name="Nelson W."/>
            <person name="Farmer A.D."/>
            <person name="Gaur P.M."/>
            <person name="Soderlund C."/>
            <person name="Penmetsa R.V."/>
            <person name="Xu C."/>
            <person name="Bharti A.K."/>
            <person name="He W."/>
            <person name="Winter P."/>
            <person name="Zhao S."/>
            <person name="Hane J.K."/>
            <person name="Carrasquilla-Garcia N."/>
            <person name="Condie J.A."/>
            <person name="Upadhyaya H.D."/>
            <person name="Luo M.C."/>
            <person name="Thudi M."/>
            <person name="Gowda C.L."/>
            <person name="Singh N.P."/>
            <person name="Lichtenzveig J."/>
            <person name="Gali K.K."/>
            <person name="Rubio J."/>
            <person name="Nadarajan N."/>
            <person name="Dolezel J."/>
            <person name="Bansal K.C."/>
            <person name="Xu X."/>
            <person name="Edwards D."/>
            <person name="Zhang G."/>
            <person name="Kahl G."/>
            <person name="Gil J."/>
            <person name="Singh K.B."/>
            <person name="Datta S.K."/>
            <person name="Jackson S.A."/>
            <person name="Wang J."/>
            <person name="Cook D.R."/>
        </authorList>
    </citation>
    <scope>NUCLEOTIDE SEQUENCE [LARGE SCALE GENOMIC DNA]</scope>
    <source>
        <strain evidence="2">cv. CDC Frontier</strain>
    </source>
</reference>
<keyword evidence="2" id="KW-1185">Reference proteome</keyword>
<dbReference type="PaxDb" id="3827-XP_004495942.1"/>
<dbReference type="PANTHER" id="PTHR33509">
    <property type="entry name" value="LATE EMBRYOGENIS ABUNDANT PROTEIN 2-RELATED"/>
    <property type="match status" value="1"/>
</dbReference>